<dbReference type="Gene3D" id="3.30.450.40">
    <property type="match status" value="1"/>
</dbReference>
<dbReference type="InterPro" id="IPR003018">
    <property type="entry name" value="GAF"/>
</dbReference>
<feature type="domain" description="GAF" evidence="2">
    <location>
        <begin position="30"/>
        <end position="174"/>
    </location>
</feature>
<dbReference type="PANTHER" id="PTHR43156">
    <property type="entry name" value="STAGE II SPORULATION PROTEIN E-RELATED"/>
    <property type="match status" value="1"/>
</dbReference>
<reference evidence="4 5" key="1">
    <citation type="submission" date="2018-10" db="EMBL/GenBank/DDBJ databases">
        <title>Genomic Encyclopedia of Archaeal and Bacterial Type Strains, Phase II (KMG-II): from individual species to whole genera.</title>
        <authorList>
            <person name="Goeker M."/>
        </authorList>
    </citation>
    <scope>NUCLEOTIDE SEQUENCE [LARGE SCALE GENOMIC DNA]</scope>
    <source>
        <strain evidence="4 5">DSM 45657</strain>
    </source>
</reference>
<dbReference type="Pfam" id="PF01590">
    <property type="entry name" value="GAF"/>
    <property type="match status" value="1"/>
</dbReference>
<dbReference type="AlphaFoldDB" id="A0A421B337"/>
<name>A0A421B337_9PSEU</name>
<gene>
    <name evidence="4" type="ORF">CLV68_3278</name>
</gene>
<dbReference type="InterPro" id="IPR052016">
    <property type="entry name" value="Bact_Sigma-Reg"/>
</dbReference>
<dbReference type="Gene3D" id="3.60.40.10">
    <property type="entry name" value="PPM-type phosphatase domain"/>
    <property type="match status" value="1"/>
</dbReference>
<dbReference type="Proteomes" id="UP000282454">
    <property type="component" value="Unassembled WGS sequence"/>
</dbReference>
<protein>
    <submittedName>
        <fullName evidence="4">GAF domain-containing protein</fullName>
    </submittedName>
</protein>
<sequence>MLPAVPGISEPVDRVSVLEAVTDVALRHMKLDEFLRAVLVRIQQLFEVDTASVLLYDSAAEVLTVEASVGMDEVGHGVTVPLGVGFTGRVGATRSPVVLDRVDHTTVMSPLLWRRGLRALLGVPMLAGDDLVGVLHVGSLTPRRFTEEDTRLLHLVADRVALTIQAEVSGAERAAATALQRSLLPTRFPAIDGLRFAARYIPGTGMTVGGDWYDVFTLPGDRLGVVIGDVAGHGLAAAVVMGRLRSALRAYALIYGSPAEVLTNLHAKVSHFEQRSMATVAYGVIDLATSRLTLSLAGHLPPALALPGQAATLLTAPPDIPIGLGLTPPWPRRETVIDLPPGSVLALYTDGLVERPGHLLDPYLRQFLDAITHDDPNTICTQVTETLLGAAPARDDVALLVVRLTPGDGLATT</sequence>
<dbReference type="InterPro" id="IPR029016">
    <property type="entry name" value="GAF-like_dom_sf"/>
</dbReference>
<dbReference type="SMART" id="SM00065">
    <property type="entry name" value="GAF"/>
    <property type="match status" value="1"/>
</dbReference>
<organism evidence="4 5">
    <name type="scientific">Actinokineospora cianjurensis</name>
    <dbReference type="NCBI Taxonomy" id="585224"/>
    <lineage>
        <taxon>Bacteria</taxon>
        <taxon>Bacillati</taxon>
        <taxon>Actinomycetota</taxon>
        <taxon>Actinomycetes</taxon>
        <taxon>Pseudonocardiales</taxon>
        <taxon>Pseudonocardiaceae</taxon>
        <taxon>Actinokineospora</taxon>
    </lineage>
</organism>
<dbReference type="Pfam" id="PF07228">
    <property type="entry name" value="SpoIIE"/>
    <property type="match status" value="1"/>
</dbReference>
<evidence type="ECO:0000256" key="1">
    <source>
        <dbReference type="ARBA" id="ARBA00022801"/>
    </source>
</evidence>
<evidence type="ECO:0000313" key="5">
    <source>
        <dbReference type="Proteomes" id="UP000282454"/>
    </source>
</evidence>
<dbReference type="SUPFAM" id="SSF55781">
    <property type="entry name" value="GAF domain-like"/>
    <property type="match status" value="1"/>
</dbReference>
<feature type="domain" description="PPM-type phosphatase" evidence="3">
    <location>
        <begin position="191"/>
        <end position="404"/>
    </location>
</feature>
<accession>A0A421B337</accession>
<dbReference type="SUPFAM" id="SSF81606">
    <property type="entry name" value="PP2C-like"/>
    <property type="match status" value="1"/>
</dbReference>
<comment type="caution">
    <text evidence="4">The sequence shown here is derived from an EMBL/GenBank/DDBJ whole genome shotgun (WGS) entry which is preliminary data.</text>
</comment>
<dbReference type="PANTHER" id="PTHR43156:SF2">
    <property type="entry name" value="STAGE II SPORULATION PROTEIN E"/>
    <property type="match status" value="1"/>
</dbReference>
<evidence type="ECO:0000259" key="2">
    <source>
        <dbReference type="SMART" id="SM00065"/>
    </source>
</evidence>
<dbReference type="OrthoDB" id="118142at2"/>
<dbReference type="InterPro" id="IPR036457">
    <property type="entry name" value="PPM-type-like_dom_sf"/>
</dbReference>
<keyword evidence="5" id="KW-1185">Reference proteome</keyword>
<evidence type="ECO:0000259" key="3">
    <source>
        <dbReference type="SMART" id="SM00331"/>
    </source>
</evidence>
<keyword evidence="1" id="KW-0378">Hydrolase</keyword>
<dbReference type="EMBL" id="RCDD01000002">
    <property type="protein sequence ID" value="RLK58801.1"/>
    <property type="molecule type" value="Genomic_DNA"/>
</dbReference>
<dbReference type="GO" id="GO:0016791">
    <property type="term" value="F:phosphatase activity"/>
    <property type="evidence" value="ECO:0007669"/>
    <property type="project" value="TreeGrafter"/>
</dbReference>
<dbReference type="InterPro" id="IPR001932">
    <property type="entry name" value="PPM-type_phosphatase-like_dom"/>
</dbReference>
<evidence type="ECO:0000313" key="4">
    <source>
        <dbReference type="EMBL" id="RLK58801.1"/>
    </source>
</evidence>
<dbReference type="SMART" id="SM00331">
    <property type="entry name" value="PP2C_SIG"/>
    <property type="match status" value="1"/>
</dbReference>
<proteinExistence type="predicted"/>